<feature type="transmembrane region" description="Helical" evidence="2">
    <location>
        <begin position="324"/>
        <end position="353"/>
    </location>
</feature>
<dbReference type="RefSeq" id="XP_065725291.1">
    <property type="nucleotide sequence ID" value="XM_065869219.1"/>
</dbReference>
<dbReference type="GeneID" id="30208899"/>
<organism evidence="3 4">
    <name type="scientific">Kwoniella bestiolae CBS 10118</name>
    <dbReference type="NCBI Taxonomy" id="1296100"/>
    <lineage>
        <taxon>Eukaryota</taxon>
        <taxon>Fungi</taxon>
        <taxon>Dikarya</taxon>
        <taxon>Basidiomycota</taxon>
        <taxon>Agaricomycotina</taxon>
        <taxon>Tremellomycetes</taxon>
        <taxon>Tremellales</taxon>
        <taxon>Cryptococcaceae</taxon>
        <taxon>Kwoniella</taxon>
    </lineage>
</organism>
<keyword evidence="2" id="KW-0812">Transmembrane</keyword>
<gene>
    <name evidence="3" type="ORF">I302_101124</name>
</gene>
<dbReference type="AlphaFoldDB" id="A0AAJ8K1L1"/>
<name>A0AAJ8K1L1_9TREE</name>
<dbReference type="KEGG" id="kbi:30208899"/>
<keyword evidence="4" id="KW-1185">Reference proteome</keyword>
<proteinExistence type="predicted"/>
<evidence type="ECO:0000256" key="2">
    <source>
        <dbReference type="SAM" id="Phobius"/>
    </source>
</evidence>
<accession>A0AAJ8K1L1</accession>
<sequence>MVIIAFWAAATVGFEPYTTFDSNFNRTDDHHWYTPLLPDSVVEGQKGKLCEPVIFNTGSTIQTNGIFRLLSYTITAYDMDGMKNAPNHTVAEYKGSILSDCIVVSVTLTVRVRPGTVVTEAKIRCPPPWPALLSTSYSFDPGVSTSTVGESSAYFDVFWWLGNLGVDLAYRIGEVLEGGNYTMLSADLVNPITLFTSVGQNYTILTEPPLSLISLILSNPEESSWNATSSASGDIFDTPPLIYTDLIIPMSNYISAFLGLIYSDLGILQNNIYVNQTSLQQLIHTNDTLVNSSILRDKDLYYANQMLDPENGYRIDPFEGGKNAAGWIVGVVGLTFSIWAGLWQLYMLVVSYFAGRKDERCKLASTGPMLPTRQGSTGSQLTRRGTL</sequence>
<reference evidence="3" key="1">
    <citation type="submission" date="2013-07" db="EMBL/GenBank/DDBJ databases">
        <authorList>
            <consortium name="The Broad Institute Genome Sequencing Platform"/>
            <person name="Cuomo C."/>
            <person name="Litvintseva A."/>
            <person name="Chen Y."/>
            <person name="Heitman J."/>
            <person name="Sun S."/>
            <person name="Springer D."/>
            <person name="Dromer F."/>
            <person name="Young S.K."/>
            <person name="Zeng Q."/>
            <person name="Gargeya S."/>
            <person name="Fitzgerald M."/>
            <person name="Abouelleil A."/>
            <person name="Alvarado L."/>
            <person name="Berlin A.M."/>
            <person name="Chapman S.B."/>
            <person name="Dewar J."/>
            <person name="Goldberg J."/>
            <person name="Griggs A."/>
            <person name="Gujja S."/>
            <person name="Hansen M."/>
            <person name="Howarth C."/>
            <person name="Imamovic A."/>
            <person name="Larimer J."/>
            <person name="McCowan C."/>
            <person name="Murphy C."/>
            <person name="Pearson M."/>
            <person name="Priest M."/>
            <person name="Roberts A."/>
            <person name="Saif S."/>
            <person name="Shea T."/>
            <person name="Sykes S."/>
            <person name="Wortman J."/>
            <person name="Nusbaum C."/>
            <person name="Birren B."/>
        </authorList>
    </citation>
    <scope>NUCLEOTIDE SEQUENCE</scope>
    <source>
        <strain evidence="3">CBS 10118</strain>
    </source>
</reference>
<evidence type="ECO:0000256" key="1">
    <source>
        <dbReference type="SAM" id="MobiDB-lite"/>
    </source>
</evidence>
<reference evidence="3" key="2">
    <citation type="submission" date="2024-02" db="EMBL/GenBank/DDBJ databases">
        <title>Comparative genomics of Cryptococcus and Kwoniella reveals pathogenesis evolution and contrasting modes of karyotype evolution via chromosome fusion or intercentromeric recombination.</title>
        <authorList>
            <person name="Coelho M.A."/>
            <person name="David-Palma M."/>
            <person name="Shea T."/>
            <person name="Bowers K."/>
            <person name="McGinley-Smith S."/>
            <person name="Mohammad A.W."/>
            <person name="Gnirke A."/>
            <person name="Yurkov A.M."/>
            <person name="Nowrousian M."/>
            <person name="Sun S."/>
            <person name="Cuomo C.A."/>
            <person name="Heitman J."/>
        </authorList>
    </citation>
    <scope>NUCLEOTIDE SEQUENCE</scope>
    <source>
        <strain evidence="3">CBS 10118</strain>
    </source>
</reference>
<dbReference type="Proteomes" id="UP000092730">
    <property type="component" value="Chromosome 1"/>
</dbReference>
<dbReference type="EMBL" id="CP144541">
    <property type="protein sequence ID" value="WVW79158.1"/>
    <property type="molecule type" value="Genomic_DNA"/>
</dbReference>
<keyword evidence="2" id="KW-1133">Transmembrane helix</keyword>
<feature type="region of interest" description="Disordered" evidence="1">
    <location>
        <begin position="365"/>
        <end position="387"/>
    </location>
</feature>
<evidence type="ECO:0000313" key="3">
    <source>
        <dbReference type="EMBL" id="WVW79158.1"/>
    </source>
</evidence>
<keyword evidence="2" id="KW-0472">Membrane</keyword>
<evidence type="ECO:0000313" key="4">
    <source>
        <dbReference type="Proteomes" id="UP000092730"/>
    </source>
</evidence>
<protein>
    <submittedName>
        <fullName evidence="3">Uncharacterized protein</fullName>
    </submittedName>
</protein>
<feature type="compositionally biased region" description="Polar residues" evidence="1">
    <location>
        <begin position="373"/>
        <end position="387"/>
    </location>
</feature>